<keyword evidence="3" id="KW-1185">Reference proteome</keyword>
<name>A0A401RLE0_CHIPU</name>
<evidence type="ECO:0000256" key="1">
    <source>
        <dbReference type="SAM" id="Coils"/>
    </source>
</evidence>
<dbReference type="Proteomes" id="UP000287033">
    <property type="component" value="Unassembled WGS sequence"/>
</dbReference>
<keyword evidence="1" id="KW-0175">Coiled coil</keyword>
<evidence type="ECO:0000313" key="2">
    <source>
        <dbReference type="EMBL" id="GCC18965.1"/>
    </source>
</evidence>
<proteinExistence type="predicted"/>
<reference evidence="2 3" key="1">
    <citation type="journal article" date="2018" name="Nat. Ecol. Evol.">
        <title>Shark genomes provide insights into elasmobranch evolution and the origin of vertebrates.</title>
        <authorList>
            <person name="Hara Y"/>
            <person name="Yamaguchi K"/>
            <person name="Onimaru K"/>
            <person name="Kadota M"/>
            <person name="Koyanagi M"/>
            <person name="Keeley SD"/>
            <person name="Tatsumi K"/>
            <person name="Tanaka K"/>
            <person name="Motone F"/>
            <person name="Kageyama Y"/>
            <person name="Nozu R"/>
            <person name="Adachi N"/>
            <person name="Nishimura O"/>
            <person name="Nakagawa R"/>
            <person name="Tanegashima C"/>
            <person name="Kiyatake I"/>
            <person name="Matsumoto R"/>
            <person name="Murakumo K"/>
            <person name="Nishida K"/>
            <person name="Terakita A"/>
            <person name="Kuratani S"/>
            <person name="Sato K"/>
            <person name="Hyodo S Kuraku.S."/>
        </authorList>
    </citation>
    <scope>NUCLEOTIDE SEQUENCE [LARGE SCALE GENOMIC DNA]</scope>
</reference>
<feature type="coiled-coil region" evidence="1">
    <location>
        <begin position="50"/>
        <end position="77"/>
    </location>
</feature>
<organism evidence="2 3">
    <name type="scientific">Chiloscyllium punctatum</name>
    <name type="common">Brownbanded bambooshark</name>
    <name type="synonym">Hemiscyllium punctatum</name>
    <dbReference type="NCBI Taxonomy" id="137246"/>
    <lineage>
        <taxon>Eukaryota</taxon>
        <taxon>Metazoa</taxon>
        <taxon>Chordata</taxon>
        <taxon>Craniata</taxon>
        <taxon>Vertebrata</taxon>
        <taxon>Chondrichthyes</taxon>
        <taxon>Elasmobranchii</taxon>
        <taxon>Galeomorphii</taxon>
        <taxon>Galeoidea</taxon>
        <taxon>Orectolobiformes</taxon>
        <taxon>Hemiscylliidae</taxon>
        <taxon>Chiloscyllium</taxon>
    </lineage>
</organism>
<sequence>MECNQLLTTVFRNSIIEVTPSQVRSRLKEVVGLTLSASHQEFKDCIAHVVEMVRNDKKKLPEQLEEVQRKLAQMQLEEIKNIEKGKSKKVLPV</sequence>
<gene>
    <name evidence="2" type="ORF">chiPu_0021746</name>
</gene>
<evidence type="ECO:0000313" key="3">
    <source>
        <dbReference type="Proteomes" id="UP000287033"/>
    </source>
</evidence>
<comment type="caution">
    <text evidence="2">The sequence shown here is derived from an EMBL/GenBank/DDBJ whole genome shotgun (WGS) entry which is preliminary data.</text>
</comment>
<dbReference type="EMBL" id="BEZZ01004697">
    <property type="protein sequence ID" value="GCC18965.1"/>
    <property type="molecule type" value="Genomic_DNA"/>
</dbReference>
<protein>
    <submittedName>
        <fullName evidence="2">Uncharacterized protein</fullName>
    </submittedName>
</protein>
<accession>A0A401RLE0</accession>
<dbReference type="AlphaFoldDB" id="A0A401RLE0"/>